<evidence type="ECO:0000313" key="7">
    <source>
        <dbReference type="EMBL" id="QAY71717.1"/>
    </source>
</evidence>
<evidence type="ECO:0000259" key="6">
    <source>
        <dbReference type="Pfam" id="PF12849"/>
    </source>
</evidence>
<keyword evidence="8" id="KW-1185">Reference proteome</keyword>
<dbReference type="KEGG" id="xya:ET471_03270"/>
<keyword evidence="3 4" id="KW-0592">Phosphate transport</keyword>
<gene>
    <name evidence="7" type="ORF">ET471_03270</name>
</gene>
<dbReference type="PANTHER" id="PTHR42996:SF1">
    <property type="entry name" value="PHOSPHATE-BINDING PROTEIN PSTS"/>
    <property type="match status" value="1"/>
</dbReference>
<dbReference type="AlphaFoldDB" id="A0A4P6FDK9"/>
<dbReference type="EMBL" id="CP035493">
    <property type="protein sequence ID" value="QAY71717.1"/>
    <property type="molecule type" value="Genomic_DNA"/>
</dbReference>
<dbReference type="InterPro" id="IPR050962">
    <property type="entry name" value="Phosphate-bind_PstS"/>
</dbReference>
<evidence type="ECO:0000256" key="3">
    <source>
        <dbReference type="ARBA" id="ARBA00022592"/>
    </source>
</evidence>
<dbReference type="Pfam" id="PF12849">
    <property type="entry name" value="PBP_like_2"/>
    <property type="match status" value="1"/>
</dbReference>
<dbReference type="PROSITE" id="PS51257">
    <property type="entry name" value="PROKAR_LIPOPROTEIN"/>
    <property type="match status" value="1"/>
</dbReference>
<protein>
    <recommendedName>
        <fullName evidence="4">Phosphate-binding protein</fullName>
    </recommendedName>
</protein>
<feature type="chain" id="PRO_5039442172" description="Phosphate-binding protein" evidence="5">
    <location>
        <begin position="27"/>
        <end position="378"/>
    </location>
</feature>
<dbReference type="GO" id="GO:0043190">
    <property type="term" value="C:ATP-binding cassette (ABC) transporter complex"/>
    <property type="evidence" value="ECO:0007669"/>
    <property type="project" value="InterPro"/>
</dbReference>
<dbReference type="Proteomes" id="UP000292118">
    <property type="component" value="Chromosome"/>
</dbReference>
<dbReference type="GO" id="GO:0042301">
    <property type="term" value="F:phosphate ion binding"/>
    <property type="evidence" value="ECO:0007669"/>
    <property type="project" value="InterPro"/>
</dbReference>
<comment type="similarity">
    <text evidence="1 4">Belongs to the PstS family.</text>
</comment>
<dbReference type="Gene3D" id="3.40.190.10">
    <property type="entry name" value="Periplasmic binding protein-like II"/>
    <property type="match status" value="2"/>
</dbReference>
<evidence type="ECO:0000256" key="1">
    <source>
        <dbReference type="ARBA" id="ARBA00008725"/>
    </source>
</evidence>
<evidence type="ECO:0000256" key="4">
    <source>
        <dbReference type="PIRNR" id="PIRNR002756"/>
    </source>
</evidence>
<evidence type="ECO:0000313" key="8">
    <source>
        <dbReference type="Proteomes" id="UP000292118"/>
    </source>
</evidence>
<organism evidence="7 8">
    <name type="scientific">Xylanimonas protaetiae</name>
    <dbReference type="NCBI Taxonomy" id="2509457"/>
    <lineage>
        <taxon>Bacteria</taxon>
        <taxon>Bacillati</taxon>
        <taxon>Actinomycetota</taxon>
        <taxon>Actinomycetes</taxon>
        <taxon>Micrococcales</taxon>
        <taxon>Promicromonosporaceae</taxon>
        <taxon>Xylanimonas</taxon>
    </lineage>
</organism>
<dbReference type="InterPro" id="IPR005673">
    <property type="entry name" value="ABC_phos-bd_PstS"/>
</dbReference>
<reference evidence="7 8" key="1">
    <citation type="submission" date="2019-01" db="EMBL/GenBank/DDBJ databases">
        <title>Genome sequencing of strain FW10M-9.</title>
        <authorList>
            <person name="Heo J."/>
            <person name="Kim S.-J."/>
            <person name="Kim J.-S."/>
            <person name="Hong S.-B."/>
            <person name="Kwon S.-W."/>
        </authorList>
    </citation>
    <scope>NUCLEOTIDE SEQUENCE [LARGE SCALE GENOMIC DNA]</scope>
    <source>
        <strain evidence="7 8">FW10M-9</strain>
    </source>
</reference>
<proteinExistence type="inferred from homology"/>
<dbReference type="OrthoDB" id="9801510at2"/>
<evidence type="ECO:0000256" key="5">
    <source>
        <dbReference type="SAM" id="SignalP"/>
    </source>
</evidence>
<dbReference type="PANTHER" id="PTHR42996">
    <property type="entry name" value="PHOSPHATE-BINDING PROTEIN PSTS"/>
    <property type="match status" value="1"/>
</dbReference>
<evidence type="ECO:0000256" key="2">
    <source>
        <dbReference type="ARBA" id="ARBA00022448"/>
    </source>
</evidence>
<dbReference type="PIRSF" id="PIRSF002756">
    <property type="entry name" value="PstS"/>
    <property type="match status" value="1"/>
</dbReference>
<keyword evidence="5" id="KW-0732">Signal</keyword>
<name>A0A4P6FDK9_9MICO</name>
<sequence>MKTSRAARAGSIALAASLALTLAACGSDDPLGVAGIELPGGGITVEGPPVVGTFAGAGASSIEAAMDAWRAQFQGAHVSANVNYDPIGSGGGRRQFIAGGAVFAGSDQVLTDSEIDDSRAVCGPEGAIDLPIYVSPIAVTFNLPGIDTVNLSPANMARIFTGDLTRWDDPDIVADNPDITLPDLAITPVHRSDDSGTTANFVDYLATVAPDVWTWDVSGVWPMTGGDSAQGTSGVVNAVQQTVGAITYADASRVGALGTAAILVGGEWVGVSAEGAAIAVDASPLHEGRHEHDLAIAIDRGTDVPGAYPLVLVSFGVVCLNYEREADAHFVREFMSFIASEAGQQIAATVAGSAPISASLAGDIKTSLAAITSSEGTQ</sequence>
<feature type="signal peptide" evidence="5">
    <location>
        <begin position="1"/>
        <end position="26"/>
    </location>
</feature>
<keyword evidence="2 4" id="KW-0813">Transport</keyword>
<feature type="domain" description="PBP" evidence="6">
    <location>
        <begin position="46"/>
        <end position="341"/>
    </location>
</feature>
<dbReference type="InterPro" id="IPR024370">
    <property type="entry name" value="PBP_domain"/>
</dbReference>
<dbReference type="GO" id="GO:0035435">
    <property type="term" value="P:phosphate ion transmembrane transport"/>
    <property type="evidence" value="ECO:0007669"/>
    <property type="project" value="InterPro"/>
</dbReference>
<dbReference type="CDD" id="cd13565">
    <property type="entry name" value="PBP2_PstS"/>
    <property type="match status" value="1"/>
</dbReference>
<dbReference type="SUPFAM" id="SSF53850">
    <property type="entry name" value="Periplasmic binding protein-like II"/>
    <property type="match status" value="1"/>
</dbReference>
<accession>A0A4P6FDK9</accession>
<dbReference type="RefSeq" id="WP_129190678.1">
    <property type="nucleotide sequence ID" value="NZ_CP035493.1"/>
</dbReference>